<dbReference type="Proteomes" id="UP000001593">
    <property type="component" value="Unassembled WGS sequence"/>
</dbReference>
<dbReference type="GO" id="GO:0006119">
    <property type="term" value="P:oxidative phosphorylation"/>
    <property type="evidence" value="ECO:0007669"/>
    <property type="project" value="UniProtKB-UniPathway"/>
</dbReference>
<dbReference type="PhylomeDB" id="A7RLP4"/>
<feature type="transmembrane region" description="Helical" evidence="6">
    <location>
        <begin position="156"/>
        <end position="175"/>
    </location>
</feature>
<evidence type="ECO:0000256" key="4">
    <source>
        <dbReference type="ARBA" id="ARBA00015947"/>
    </source>
</evidence>
<keyword evidence="5" id="KW-0679">Respiratory chain</keyword>
<dbReference type="GO" id="GO:0020037">
    <property type="term" value="F:heme binding"/>
    <property type="evidence" value="ECO:0007669"/>
    <property type="project" value="InterPro"/>
</dbReference>
<reference evidence="8 9" key="1">
    <citation type="journal article" date="2007" name="Science">
        <title>Sea anemone genome reveals ancestral eumetazoan gene repertoire and genomic organization.</title>
        <authorList>
            <person name="Putnam N.H."/>
            <person name="Srivastava M."/>
            <person name="Hellsten U."/>
            <person name="Dirks B."/>
            <person name="Chapman J."/>
            <person name="Salamov A."/>
            <person name="Terry A."/>
            <person name="Shapiro H."/>
            <person name="Lindquist E."/>
            <person name="Kapitonov V.V."/>
            <person name="Jurka J."/>
            <person name="Genikhovich G."/>
            <person name="Grigoriev I.V."/>
            <person name="Lucas S.M."/>
            <person name="Steele R.E."/>
            <person name="Finnerty J.R."/>
            <person name="Technau U."/>
            <person name="Martindale M.Q."/>
            <person name="Rokhsar D.S."/>
        </authorList>
    </citation>
    <scope>NUCLEOTIDE SEQUENCE [LARGE SCALE GENOMIC DNA]</scope>
    <source>
        <strain evidence="9">CH2 X CH6</strain>
    </source>
</reference>
<gene>
    <name evidence="8" type="ORF">NEMVEDRAFT_v1g239171</name>
</gene>
<dbReference type="HOGENOM" id="CLU_011899_0_0_1"/>
<evidence type="ECO:0000256" key="6">
    <source>
        <dbReference type="SAM" id="Phobius"/>
    </source>
</evidence>
<comment type="subcellular location">
    <subcellularLocation>
        <location evidence="5">Mitochondrion inner membrane</location>
        <topology evidence="5">Multi-pass membrane protein</topology>
    </subcellularLocation>
</comment>
<keyword evidence="5 6" id="KW-0472">Membrane</keyword>
<proteinExistence type="inferred from homology"/>
<dbReference type="InterPro" id="IPR023616">
    <property type="entry name" value="Cyt_c_oxase-like_su1_dom"/>
</dbReference>
<dbReference type="InterPro" id="IPR036927">
    <property type="entry name" value="Cyt_c_oxase-like_su1_sf"/>
</dbReference>
<dbReference type="AlphaFoldDB" id="A7RLP4"/>
<keyword evidence="5" id="KW-0408">Iron</keyword>
<dbReference type="UniPathway" id="UPA00705"/>
<evidence type="ECO:0000313" key="8">
    <source>
        <dbReference type="EMBL" id="EDO47640.1"/>
    </source>
</evidence>
<feature type="transmembrane region" description="Helical" evidence="6">
    <location>
        <begin position="51"/>
        <end position="74"/>
    </location>
</feature>
<feature type="transmembrane region" description="Helical" evidence="6">
    <location>
        <begin position="119"/>
        <end position="144"/>
    </location>
</feature>
<evidence type="ECO:0000256" key="1">
    <source>
        <dbReference type="ARBA" id="ARBA00001971"/>
    </source>
</evidence>
<dbReference type="EMBL" id="DS469518">
    <property type="protein sequence ID" value="EDO47640.1"/>
    <property type="molecule type" value="Genomic_DNA"/>
</dbReference>
<comment type="cofactor">
    <cofactor evidence="1">
        <name>heme</name>
        <dbReference type="ChEBI" id="CHEBI:30413"/>
    </cofactor>
</comment>
<feature type="domain" description="Cytochrome oxidase subunit I profile" evidence="7">
    <location>
        <begin position="1"/>
        <end position="264"/>
    </location>
</feature>
<keyword evidence="5" id="KW-0999">Mitochondrion inner membrane</keyword>
<dbReference type="Gene3D" id="1.20.210.10">
    <property type="entry name" value="Cytochrome c oxidase-like, subunit I domain"/>
    <property type="match status" value="1"/>
</dbReference>
<dbReference type="PROSITE" id="PS50855">
    <property type="entry name" value="COX1"/>
    <property type="match status" value="1"/>
</dbReference>
<keyword evidence="5" id="KW-0186">Copper</keyword>
<dbReference type="InterPro" id="IPR000883">
    <property type="entry name" value="Cyt_C_Oxase_1"/>
</dbReference>
<dbReference type="SUPFAM" id="SSF81442">
    <property type="entry name" value="Cytochrome c oxidase subunit I-like"/>
    <property type="match status" value="1"/>
</dbReference>
<keyword evidence="5" id="KW-0813">Transport</keyword>
<keyword evidence="5" id="KW-0249">Electron transport</keyword>
<dbReference type="PANTHER" id="PTHR10422">
    <property type="entry name" value="CYTOCHROME C OXIDASE SUBUNIT 1"/>
    <property type="match status" value="1"/>
</dbReference>
<name>A7RLP4_NEMVE</name>
<dbReference type="GO" id="GO:0004129">
    <property type="term" value="F:cytochrome-c oxidase activity"/>
    <property type="evidence" value="ECO:0007669"/>
    <property type="project" value="UniProtKB-EC"/>
</dbReference>
<feature type="transmembrane region" description="Helical" evidence="6">
    <location>
        <begin position="195"/>
        <end position="221"/>
    </location>
</feature>
<evidence type="ECO:0000256" key="2">
    <source>
        <dbReference type="ARBA" id="ARBA00004673"/>
    </source>
</evidence>
<protein>
    <recommendedName>
        <fullName evidence="4 5">Cytochrome c oxidase subunit 1</fullName>
        <ecNumber evidence="5">7.1.1.9</ecNumber>
    </recommendedName>
</protein>
<comment type="function">
    <text evidence="5">Component of the cytochrome c oxidase, the last enzyme in the mitochondrial electron transport chain which drives oxidative phosphorylation. The respiratory chain contains 3 multisubunit complexes succinate dehydrogenase (complex II, CII), ubiquinol-cytochrome c oxidoreductase (cytochrome b-c1 complex, complex III, CIII) and cytochrome c oxidase (complex IV, CIV), that cooperate to transfer electrons derived from NADH and succinate to molecular oxygen, creating an electrochemical gradient over the inner membrane that drives transmembrane transport and the ATP synthase. Cytochrome c oxidase is the component of the respiratory chain that catalyzes the reduction of oxygen to water. Electrons originating from reduced cytochrome c in the intermembrane space (IMS) are transferred via the dinuclear copper A center (CU(A)) of subunit 2 and heme A of subunit 1 to the active site in subunit 1, a binuclear center (BNC) formed by heme A3 and copper B (CU(B)). The BNC reduces molecular oxygen to 2 water molecules using 4 electrons from cytochrome c in the IMS and 4 protons from the mitochondrial matrix.</text>
</comment>
<dbReference type="eggNOG" id="KOG4769">
    <property type="taxonomic scope" value="Eukaryota"/>
</dbReference>
<keyword evidence="5" id="KW-0496">Mitochondrion</keyword>
<feature type="transmembrane region" description="Helical" evidence="6">
    <location>
        <begin position="86"/>
        <end position="107"/>
    </location>
</feature>
<evidence type="ECO:0000256" key="3">
    <source>
        <dbReference type="ARBA" id="ARBA00009578"/>
    </source>
</evidence>
<comment type="similarity">
    <text evidence="3 5">Belongs to the heme-copper respiratory oxidase family.</text>
</comment>
<evidence type="ECO:0000313" key="9">
    <source>
        <dbReference type="Proteomes" id="UP000001593"/>
    </source>
</evidence>
<dbReference type="InParanoid" id="A7RLP4"/>
<keyword evidence="5" id="KW-0349">Heme</keyword>
<dbReference type="STRING" id="45351.A7RLP4"/>
<keyword evidence="6" id="KW-1133">Transmembrane helix</keyword>
<comment type="pathway">
    <text evidence="2 5">Energy metabolism; oxidative phosphorylation.</text>
</comment>
<dbReference type="FunFam" id="1.20.210.10:FF:000020">
    <property type="entry name" value="Cytochrome c oxidase subunit 1"/>
    <property type="match status" value="1"/>
</dbReference>
<dbReference type="FunCoup" id="A7RLP4">
    <property type="interactions" value="2"/>
</dbReference>
<dbReference type="PANTHER" id="PTHR10422:SF18">
    <property type="entry name" value="CYTOCHROME C OXIDASE SUBUNIT 1"/>
    <property type="match status" value="1"/>
</dbReference>
<dbReference type="GO" id="GO:0005743">
    <property type="term" value="C:mitochondrial inner membrane"/>
    <property type="evidence" value="ECO:0007669"/>
    <property type="project" value="UniProtKB-SubCell"/>
</dbReference>
<evidence type="ECO:0000259" key="7">
    <source>
        <dbReference type="PROSITE" id="PS50855"/>
    </source>
</evidence>
<keyword evidence="5" id="KW-0479">Metal-binding</keyword>
<evidence type="ECO:0000256" key="5">
    <source>
        <dbReference type="RuleBase" id="RU000369"/>
    </source>
</evidence>
<dbReference type="GO" id="GO:0046872">
    <property type="term" value="F:metal ion binding"/>
    <property type="evidence" value="ECO:0007669"/>
    <property type="project" value="UniProtKB-KW"/>
</dbReference>
<keyword evidence="5 6" id="KW-0812">Transmembrane</keyword>
<dbReference type="PRINTS" id="PR01165">
    <property type="entry name" value="CYCOXIDASEI"/>
</dbReference>
<organism evidence="8 9">
    <name type="scientific">Nematostella vectensis</name>
    <name type="common">Starlet sea anemone</name>
    <dbReference type="NCBI Taxonomy" id="45351"/>
    <lineage>
        <taxon>Eukaryota</taxon>
        <taxon>Metazoa</taxon>
        <taxon>Cnidaria</taxon>
        <taxon>Anthozoa</taxon>
        <taxon>Hexacorallia</taxon>
        <taxon>Actiniaria</taxon>
        <taxon>Edwardsiidae</taxon>
        <taxon>Nematostella</taxon>
    </lineage>
</organism>
<comment type="catalytic activity">
    <reaction evidence="5">
        <text>4 Fe(II)-[cytochrome c] + O2 + 8 H(+)(in) = 4 Fe(III)-[cytochrome c] + 2 H2O + 4 H(+)(out)</text>
        <dbReference type="Rhea" id="RHEA:11436"/>
        <dbReference type="Rhea" id="RHEA-COMP:10350"/>
        <dbReference type="Rhea" id="RHEA-COMP:14399"/>
        <dbReference type="ChEBI" id="CHEBI:15377"/>
        <dbReference type="ChEBI" id="CHEBI:15378"/>
        <dbReference type="ChEBI" id="CHEBI:15379"/>
        <dbReference type="ChEBI" id="CHEBI:29033"/>
        <dbReference type="ChEBI" id="CHEBI:29034"/>
        <dbReference type="EC" id="7.1.1.9"/>
    </reaction>
</comment>
<dbReference type="EC" id="7.1.1.9" evidence="5"/>
<accession>A7RLP4</accession>
<dbReference type="Pfam" id="PF00115">
    <property type="entry name" value="COX1"/>
    <property type="match status" value="1"/>
</dbReference>
<sequence length="273" mass="30725">MISQIIPTFSAKNQIFGYLGMVYAMISIGILGFIVWAHHMFTVGMDVDTRAYFTAATMIIAVPTGIKVFSWLATLYGGAIRLDTPMLWAIGFVFLFTIGGLTGVILANSSLDVVMHDTYYVVAHFHYVLSMGAVFAIFAGFYFWFGKITGYCYNELYGKIHFWIMFIGVNITFFPQHFLGLAGFPRRYSDFADGYAGWNLVCSFGSTISVVGVVWFIFVVYDAYVREVKFIGWVENTGSSWPSLEWVQQSPPALHTYNELPFVYGSYSTAKVQ</sequence>
<feature type="transmembrane region" description="Helical" evidence="6">
    <location>
        <begin position="15"/>
        <end position="39"/>
    </location>
</feature>
<keyword evidence="9" id="KW-1185">Reference proteome</keyword>